<protein>
    <recommendedName>
        <fullName evidence="13">4Fe-4S ferredoxin-type domain-containing protein</fullName>
    </recommendedName>
</protein>
<keyword evidence="9" id="KW-0520">NAD</keyword>
<keyword evidence="8" id="KW-0411">Iron-sulfur</keyword>
<dbReference type="AlphaFoldDB" id="A0A075G665"/>
<dbReference type="PANTHER" id="PTHR10849:SF24">
    <property type="entry name" value="NADH-QUINONE OXIDOREDUCTASE SUBUNIT I 2"/>
    <property type="match status" value="1"/>
</dbReference>
<dbReference type="PROSITE" id="PS00198">
    <property type="entry name" value="4FE4S_FER_1"/>
    <property type="match status" value="2"/>
</dbReference>
<dbReference type="PROSITE" id="PS51379">
    <property type="entry name" value="4FE4S_FER_2"/>
    <property type="match status" value="2"/>
</dbReference>
<dbReference type="GO" id="GO:0048038">
    <property type="term" value="F:quinone binding"/>
    <property type="evidence" value="ECO:0007669"/>
    <property type="project" value="UniProtKB-KW"/>
</dbReference>
<evidence type="ECO:0000256" key="3">
    <source>
        <dbReference type="ARBA" id="ARBA00022719"/>
    </source>
</evidence>
<evidence type="ECO:0000256" key="8">
    <source>
        <dbReference type="ARBA" id="ARBA00023014"/>
    </source>
</evidence>
<proteinExistence type="predicted"/>
<dbReference type="GO" id="GO:0051539">
    <property type="term" value="F:4 iron, 4 sulfur cluster binding"/>
    <property type="evidence" value="ECO:0007669"/>
    <property type="project" value="UniProtKB-KW"/>
</dbReference>
<keyword evidence="7" id="KW-0408">Iron</keyword>
<feature type="domain" description="4Fe-4S ferredoxin-type" evidence="13">
    <location>
        <begin position="240"/>
        <end position="269"/>
    </location>
</feature>
<dbReference type="GO" id="GO:0016020">
    <property type="term" value="C:membrane"/>
    <property type="evidence" value="ECO:0007669"/>
    <property type="project" value="InterPro"/>
</dbReference>
<dbReference type="Pfam" id="PF00037">
    <property type="entry name" value="Fer4"/>
    <property type="match status" value="2"/>
</dbReference>
<keyword evidence="1" id="KW-1003">Cell membrane</keyword>
<dbReference type="InterPro" id="IPR010226">
    <property type="entry name" value="NADH_quinone_OxRdtase_chainI"/>
</dbReference>
<evidence type="ECO:0000256" key="11">
    <source>
        <dbReference type="ARBA" id="ARBA00023136"/>
    </source>
</evidence>
<evidence type="ECO:0000313" key="14">
    <source>
        <dbReference type="EMBL" id="AIE97257.1"/>
    </source>
</evidence>
<evidence type="ECO:0000256" key="12">
    <source>
        <dbReference type="SAM" id="MobiDB-lite"/>
    </source>
</evidence>
<feature type="region of interest" description="Disordered" evidence="12">
    <location>
        <begin position="304"/>
        <end position="330"/>
    </location>
</feature>
<name>A0A075G665_9EURY</name>
<keyword evidence="2" id="KW-0004">4Fe-4S</keyword>
<sequence length="330" mass="37538">MNDEQEYNTGHPHAIPNFRNLIIRPMWITMKTALRTVPFLGRLGILKNNYHGKQVNLKDDFTLSRIGDDHLSEGHTYSADRESTDLLPFLERPVTVMYPYERLEDMEPWLFVPGNYNGRIGIVWETCTACKACIRACPNDCLHMTSEVRVNVLDTAEEGDEWHGYGSEFETGGYAAKPREDFEEIEEFDLVNEHSAVPQQYDFAEVIDISGDTATVRWMDGSGIEEISTSELKPAETDIVSGRIDMGRCMFCGLCAEACPFESFFMTNEYDGMSGYSRDDLWFDADRTRVLPAVHQERVDMELAKRAKKEQTKREKKAAKAAKAAKEAEA</sequence>
<reference evidence="14" key="1">
    <citation type="journal article" date="2014" name="Genome Biol. Evol.">
        <title>Pangenome evidence for extensive interdomain horizontal transfer affecting lineage core and shell genes in uncultured planktonic thaumarchaeota and euryarchaeota.</title>
        <authorList>
            <person name="Deschamps P."/>
            <person name="Zivanovic Y."/>
            <person name="Moreira D."/>
            <person name="Rodriguez-Valera F."/>
            <person name="Lopez-Garcia P."/>
        </authorList>
    </citation>
    <scope>NUCLEOTIDE SEQUENCE</scope>
</reference>
<dbReference type="GO" id="GO:0046872">
    <property type="term" value="F:metal ion binding"/>
    <property type="evidence" value="ECO:0007669"/>
    <property type="project" value="UniProtKB-KW"/>
</dbReference>
<evidence type="ECO:0000256" key="9">
    <source>
        <dbReference type="ARBA" id="ARBA00023027"/>
    </source>
</evidence>
<dbReference type="Gene3D" id="3.30.70.3270">
    <property type="match status" value="2"/>
</dbReference>
<evidence type="ECO:0000256" key="2">
    <source>
        <dbReference type="ARBA" id="ARBA00022485"/>
    </source>
</evidence>
<dbReference type="GO" id="GO:0016651">
    <property type="term" value="F:oxidoreductase activity, acting on NAD(P)H"/>
    <property type="evidence" value="ECO:0007669"/>
    <property type="project" value="InterPro"/>
</dbReference>
<feature type="domain" description="4Fe-4S ferredoxin-type" evidence="13">
    <location>
        <begin position="118"/>
        <end position="147"/>
    </location>
</feature>
<keyword evidence="6" id="KW-1278">Translocase</keyword>
<evidence type="ECO:0000259" key="13">
    <source>
        <dbReference type="PROSITE" id="PS51379"/>
    </source>
</evidence>
<evidence type="ECO:0000256" key="10">
    <source>
        <dbReference type="ARBA" id="ARBA00023075"/>
    </source>
</evidence>
<accession>A0A075G665</accession>
<keyword evidence="10" id="KW-0830">Ubiquinone</keyword>
<keyword evidence="3" id="KW-0874">Quinone</keyword>
<dbReference type="PANTHER" id="PTHR10849">
    <property type="entry name" value="NADH DEHYDROGENASE UBIQUINONE IRON-SULFUR PROTEIN 8, MITOCHONDRIAL"/>
    <property type="match status" value="1"/>
</dbReference>
<evidence type="ECO:0000256" key="6">
    <source>
        <dbReference type="ARBA" id="ARBA00022967"/>
    </source>
</evidence>
<dbReference type="SUPFAM" id="SSF54862">
    <property type="entry name" value="4Fe-4S ferredoxins"/>
    <property type="match status" value="1"/>
</dbReference>
<dbReference type="InterPro" id="IPR017900">
    <property type="entry name" value="4Fe4S_Fe_S_CS"/>
</dbReference>
<evidence type="ECO:0000256" key="4">
    <source>
        <dbReference type="ARBA" id="ARBA00022723"/>
    </source>
</evidence>
<organism evidence="14">
    <name type="scientific">uncultured marine group II/III euryarchaeote AD1000_96_E06</name>
    <dbReference type="NCBI Taxonomy" id="1457830"/>
    <lineage>
        <taxon>Archaea</taxon>
        <taxon>Methanobacteriati</taxon>
        <taxon>Methanobacteriota</taxon>
        <taxon>environmental samples</taxon>
    </lineage>
</organism>
<keyword evidence="5" id="KW-0677">Repeat</keyword>
<keyword evidence="4" id="KW-0479">Metal-binding</keyword>
<keyword evidence="11" id="KW-0472">Membrane</keyword>
<feature type="compositionally biased region" description="Basic and acidic residues" evidence="12">
    <location>
        <begin position="304"/>
        <end position="313"/>
    </location>
</feature>
<dbReference type="InterPro" id="IPR017896">
    <property type="entry name" value="4Fe4S_Fe-S-bd"/>
</dbReference>
<evidence type="ECO:0000256" key="5">
    <source>
        <dbReference type="ARBA" id="ARBA00022737"/>
    </source>
</evidence>
<dbReference type="EMBL" id="KF900503">
    <property type="protein sequence ID" value="AIE97257.1"/>
    <property type="molecule type" value="Genomic_DNA"/>
</dbReference>
<evidence type="ECO:0000256" key="7">
    <source>
        <dbReference type="ARBA" id="ARBA00023004"/>
    </source>
</evidence>
<evidence type="ECO:0000256" key="1">
    <source>
        <dbReference type="ARBA" id="ARBA00022475"/>
    </source>
</evidence>